<comment type="caution">
    <text evidence="5">The sequence shown here is derived from an EMBL/GenBank/DDBJ whole genome shotgun (WGS) entry which is preliminary data.</text>
</comment>
<accession>A0A2S7XYY0</accession>
<dbReference type="InterPro" id="IPR026569">
    <property type="entry name" value="Ribosomal_bL28"/>
</dbReference>
<dbReference type="AlphaFoldDB" id="A0A2S7XYY0"/>
<evidence type="ECO:0000256" key="1">
    <source>
        <dbReference type="ARBA" id="ARBA00008760"/>
    </source>
</evidence>
<sequence>MALRLSATRSILSRATQCPLPRRPTTNRLLKNAAAMTAVPCNRRLFSTTPVAQTKTIRAHRLPGELIPPYPYGERRLYKQSNRGLYGSARIRYGNIVAGRGNKTRTFWRPNVHVKIFHVAALGARIKTRLTLRVLKSIRREGGLENYLLKSKPARIKELGPGGWNMRWLLMQSQAIQRRFNDERIALGLEPKEVEDRDDLIRFALDWATPGALSLRSKDTLEALRTAFHGGLVLGNKDLESIEDVEELSDEDEASLLQQLEEADAEGDPEAETQAEQKQPQL</sequence>
<dbReference type="Proteomes" id="UP000237441">
    <property type="component" value="Unassembled WGS sequence"/>
</dbReference>
<gene>
    <name evidence="5" type="ORF">BB8028_0001g11610</name>
</gene>
<dbReference type="GO" id="GO:0005762">
    <property type="term" value="C:mitochondrial large ribosomal subunit"/>
    <property type="evidence" value="ECO:0007669"/>
    <property type="project" value="TreeGrafter"/>
</dbReference>
<evidence type="ECO:0000313" key="6">
    <source>
        <dbReference type="Proteomes" id="UP000237441"/>
    </source>
</evidence>
<feature type="region of interest" description="Disordered" evidence="4">
    <location>
        <begin position="244"/>
        <end position="282"/>
    </location>
</feature>
<protein>
    <recommendedName>
        <fullName evidence="7">50S ribosomal protein L24</fullName>
    </recommendedName>
</protein>
<name>A0A2S7XYY0_BEABA</name>
<dbReference type="InterPro" id="IPR034704">
    <property type="entry name" value="Ribosomal_bL28/bL31-like_sf"/>
</dbReference>
<keyword evidence="2" id="KW-0689">Ribosomal protein</keyword>
<dbReference type="Gene3D" id="2.30.170.40">
    <property type="entry name" value="Ribosomal protein L28/L24"/>
    <property type="match status" value="1"/>
</dbReference>
<evidence type="ECO:0000256" key="2">
    <source>
        <dbReference type="ARBA" id="ARBA00022980"/>
    </source>
</evidence>
<proteinExistence type="inferred from homology"/>
<dbReference type="SUPFAM" id="SSF143800">
    <property type="entry name" value="L28p-like"/>
    <property type="match status" value="1"/>
</dbReference>
<dbReference type="PANTHER" id="PTHR13528">
    <property type="entry name" value="39S RIBOSOMAL PROTEIN L28, MITOCHONDRIAL"/>
    <property type="match status" value="1"/>
</dbReference>
<keyword evidence="3" id="KW-0687">Ribonucleoprotein</keyword>
<dbReference type="OrthoDB" id="361870at2759"/>
<reference evidence="5 6" key="1">
    <citation type="submission" date="2016-07" db="EMBL/GenBank/DDBJ databases">
        <title>Comparative genomics of the entomopathogenic fungus Beauveria bassiana.</title>
        <authorList>
            <person name="Valero Jimenez C.A."/>
            <person name="Zwaan B.J."/>
            <person name="Van Kan J.A."/>
            <person name="Takken W."/>
            <person name="Debets A.J."/>
            <person name="Schoustra S.E."/>
            <person name="Koenraadt C.J."/>
        </authorList>
    </citation>
    <scope>NUCLEOTIDE SEQUENCE [LARGE SCALE GENOMIC DNA]</scope>
    <source>
        <strain evidence="5 6">ARSEF 8028</strain>
    </source>
</reference>
<dbReference type="PANTHER" id="PTHR13528:SF2">
    <property type="entry name" value="LARGE RIBOSOMAL SUBUNIT PROTEIN BL28M"/>
    <property type="match status" value="1"/>
</dbReference>
<evidence type="ECO:0008006" key="7">
    <source>
        <dbReference type="Google" id="ProtNLM"/>
    </source>
</evidence>
<evidence type="ECO:0000256" key="4">
    <source>
        <dbReference type="SAM" id="MobiDB-lite"/>
    </source>
</evidence>
<evidence type="ECO:0000256" key="3">
    <source>
        <dbReference type="ARBA" id="ARBA00023274"/>
    </source>
</evidence>
<evidence type="ECO:0000313" key="5">
    <source>
        <dbReference type="EMBL" id="PQK09090.1"/>
    </source>
</evidence>
<dbReference type="InterPro" id="IPR037147">
    <property type="entry name" value="Ribosomal_bL28_sf"/>
</dbReference>
<dbReference type="EMBL" id="JRHA01000001">
    <property type="protein sequence ID" value="PQK09090.1"/>
    <property type="molecule type" value="Genomic_DNA"/>
</dbReference>
<organism evidence="5 6">
    <name type="scientific">Beauveria bassiana</name>
    <name type="common">White muscardine disease fungus</name>
    <name type="synonym">Tritirachium shiotae</name>
    <dbReference type="NCBI Taxonomy" id="176275"/>
    <lineage>
        <taxon>Eukaryota</taxon>
        <taxon>Fungi</taxon>
        <taxon>Dikarya</taxon>
        <taxon>Ascomycota</taxon>
        <taxon>Pezizomycotina</taxon>
        <taxon>Sordariomycetes</taxon>
        <taxon>Hypocreomycetidae</taxon>
        <taxon>Hypocreales</taxon>
        <taxon>Cordycipitaceae</taxon>
        <taxon>Beauveria</taxon>
    </lineage>
</organism>
<dbReference type="GO" id="GO:0003735">
    <property type="term" value="F:structural constituent of ribosome"/>
    <property type="evidence" value="ECO:0007669"/>
    <property type="project" value="InterPro"/>
</dbReference>
<feature type="compositionally biased region" description="Acidic residues" evidence="4">
    <location>
        <begin position="261"/>
        <end position="273"/>
    </location>
</feature>
<comment type="similarity">
    <text evidence="1">Belongs to the bacterial ribosomal protein bL28 family.</text>
</comment>
<feature type="compositionally biased region" description="Acidic residues" evidence="4">
    <location>
        <begin position="244"/>
        <end position="254"/>
    </location>
</feature>
<dbReference type="Pfam" id="PF00830">
    <property type="entry name" value="Ribosomal_L28"/>
    <property type="match status" value="1"/>
</dbReference>